<gene>
    <name evidence="1" type="ORF">PSON_ATCC_30995.1.T1420089</name>
</gene>
<sequence>MIIFSILILKGKLIQYLDPTSHFGDSVNLFSLIEKVLYFTTNYFHYIYPSQLTQFCTEIDISNTELFQMLKQLL</sequence>
<organism evidence="1 2">
    <name type="scientific">Paramecium sonneborni</name>
    <dbReference type="NCBI Taxonomy" id="65129"/>
    <lineage>
        <taxon>Eukaryota</taxon>
        <taxon>Sar</taxon>
        <taxon>Alveolata</taxon>
        <taxon>Ciliophora</taxon>
        <taxon>Intramacronucleata</taxon>
        <taxon>Oligohymenophorea</taxon>
        <taxon>Peniculida</taxon>
        <taxon>Parameciidae</taxon>
        <taxon>Paramecium</taxon>
    </lineage>
</organism>
<reference evidence="1" key="1">
    <citation type="submission" date="2021-01" db="EMBL/GenBank/DDBJ databases">
        <authorList>
            <consortium name="Genoscope - CEA"/>
            <person name="William W."/>
        </authorList>
    </citation>
    <scope>NUCLEOTIDE SEQUENCE</scope>
</reference>
<accession>A0A8S1R624</accession>
<dbReference type="AlphaFoldDB" id="A0A8S1R624"/>
<keyword evidence="2" id="KW-1185">Reference proteome</keyword>
<dbReference type="Proteomes" id="UP000692954">
    <property type="component" value="Unassembled WGS sequence"/>
</dbReference>
<protein>
    <submittedName>
        <fullName evidence="1">Uncharacterized protein</fullName>
    </submittedName>
</protein>
<evidence type="ECO:0000313" key="1">
    <source>
        <dbReference type="EMBL" id="CAD8123079.1"/>
    </source>
</evidence>
<proteinExistence type="predicted"/>
<name>A0A8S1R624_9CILI</name>
<evidence type="ECO:0000313" key="2">
    <source>
        <dbReference type="Proteomes" id="UP000692954"/>
    </source>
</evidence>
<dbReference type="EMBL" id="CAJJDN010000142">
    <property type="protein sequence ID" value="CAD8123079.1"/>
    <property type="molecule type" value="Genomic_DNA"/>
</dbReference>
<comment type="caution">
    <text evidence="1">The sequence shown here is derived from an EMBL/GenBank/DDBJ whole genome shotgun (WGS) entry which is preliminary data.</text>
</comment>